<gene>
    <name evidence="3" type="ORF">NAEGRDRAFT_72930</name>
</gene>
<accession>D2VV88</accession>
<evidence type="ECO:0000256" key="1">
    <source>
        <dbReference type="RuleBase" id="RU004374"/>
    </source>
</evidence>
<dbReference type="PANTHER" id="PTHR11960:SF18">
    <property type="entry name" value="EUKARYOTIC TRANSLATION INITIATION FACTOR 4E HOMOLOGOUS PROTEIN, ISOFORM B"/>
    <property type="match status" value="1"/>
</dbReference>
<dbReference type="InParanoid" id="D2VV88"/>
<keyword evidence="1" id="KW-0396">Initiation factor</keyword>
<sequence length="311" mass="35049">MSNENSWKSVQNKPRSGRKQQQQQSPTTTPATTTTTTTNSNSNTSGASISSNNINISSPTNPTTSTSLNHSQTITNSPSVALGGNQQNNATTSNTSSAKKKTNNVETNEKVHPLGDTFTFSYFRKEKGIDYEDCMKNVGDFSTVEQFWALYTHMKRPYELKVSMDYHLFKQGIKPMWEDDKNKTGGRLMLRCKSGYSARIWEDLLLAFIGQQFKNTNDVNGVVISIRENHDIISIWNADGEKEEIQEALKQDAMKLLNLPSQTKLEYKPHQESINNHTKMLEMIGNNATSQGFDEDAVTELDQELEVYLKR</sequence>
<reference evidence="3 4" key="1">
    <citation type="journal article" date="2010" name="Cell">
        <title>The genome of Naegleria gruberi illuminates early eukaryotic versatility.</title>
        <authorList>
            <person name="Fritz-Laylin L.K."/>
            <person name="Prochnik S.E."/>
            <person name="Ginger M.L."/>
            <person name="Dacks J.B."/>
            <person name="Carpenter M.L."/>
            <person name="Field M.C."/>
            <person name="Kuo A."/>
            <person name="Paredez A."/>
            <person name="Chapman J."/>
            <person name="Pham J."/>
            <person name="Shu S."/>
            <person name="Neupane R."/>
            <person name="Cipriano M."/>
            <person name="Mancuso J."/>
            <person name="Tu H."/>
            <person name="Salamov A."/>
            <person name="Lindquist E."/>
            <person name="Shapiro H."/>
            <person name="Lucas S."/>
            <person name="Grigoriev I.V."/>
            <person name="Cande W.Z."/>
            <person name="Fulton C."/>
            <person name="Rokhsar D.S."/>
            <person name="Dawson S.C."/>
        </authorList>
    </citation>
    <scope>NUCLEOTIDE SEQUENCE [LARGE SCALE GENOMIC DNA]</scope>
    <source>
        <strain evidence="3 4">NEG-M</strain>
    </source>
</reference>
<feature type="region of interest" description="Disordered" evidence="2">
    <location>
        <begin position="1"/>
        <end position="110"/>
    </location>
</feature>
<dbReference type="AlphaFoldDB" id="D2VV88"/>
<feature type="compositionally biased region" description="Polar residues" evidence="2">
    <location>
        <begin position="1"/>
        <end position="24"/>
    </location>
</feature>
<dbReference type="OrthoDB" id="590761at2759"/>
<dbReference type="RefSeq" id="XP_002671936.1">
    <property type="nucleotide sequence ID" value="XM_002671890.1"/>
</dbReference>
<dbReference type="VEuPathDB" id="AmoebaDB:NAEGRDRAFT_72930"/>
<keyword evidence="1" id="KW-0648">Protein biosynthesis</keyword>
<organism evidence="4">
    <name type="scientific">Naegleria gruberi</name>
    <name type="common">Amoeba</name>
    <dbReference type="NCBI Taxonomy" id="5762"/>
    <lineage>
        <taxon>Eukaryota</taxon>
        <taxon>Discoba</taxon>
        <taxon>Heterolobosea</taxon>
        <taxon>Tetramitia</taxon>
        <taxon>Eutetramitia</taxon>
        <taxon>Vahlkampfiidae</taxon>
        <taxon>Naegleria</taxon>
    </lineage>
</organism>
<dbReference type="GO" id="GO:0016281">
    <property type="term" value="C:eukaryotic translation initiation factor 4F complex"/>
    <property type="evidence" value="ECO:0007669"/>
    <property type="project" value="TreeGrafter"/>
</dbReference>
<dbReference type="InterPro" id="IPR001040">
    <property type="entry name" value="TIF_eIF_4E"/>
</dbReference>
<feature type="compositionally biased region" description="Polar residues" evidence="2">
    <location>
        <begin position="68"/>
        <end position="79"/>
    </location>
</feature>
<dbReference type="SUPFAM" id="SSF55418">
    <property type="entry name" value="eIF4e-like"/>
    <property type="match status" value="1"/>
</dbReference>
<dbReference type="GO" id="GO:0000340">
    <property type="term" value="F:RNA 7-methylguanosine cap binding"/>
    <property type="evidence" value="ECO:0007669"/>
    <property type="project" value="TreeGrafter"/>
</dbReference>
<proteinExistence type="inferred from homology"/>
<evidence type="ECO:0000313" key="3">
    <source>
        <dbReference type="EMBL" id="EFC39192.1"/>
    </source>
</evidence>
<feature type="compositionally biased region" description="Low complexity" evidence="2">
    <location>
        <begin position="85"/>
        <end position="97"/>
    </location>
</feature>
<evidence type="ECO:0000256" key="2">
    <source>
        <dbReference type="SAM" id="MobiDB-lite"/>
    </source>
</evidence>
<keyword evidence="4" id="KW-1185">Reference proteome</keyword>
<dbReference type="Pfam" id="PF01652">
    <property type="entry name" value="IF4E"/>
    <property type="match status" value="1"/>
</dbReference>
<evidence type="ECO:0000313" key="4">
    <source>
        <dbReference type="Proteomes" id="UP000006671"/>
    </source>
</evidence>
<dbReference type="Gene3D" id="3.30.760.10">
    <property type="entry name" value="RNA Cap, Translation Initiation Factor Eif4e"/>
    <property type="match status" value="1"/>
</dbReference>
<keyword evidence="1" id="KW-0694">RNA-binding</keyword>
<protein>
    <submittedName>
        <fullName evidence="3">Predicted protein</fullName>
    </submittedName>
</protein>
<dbReference type="InterPro" id="IPR023398">
    <property type="entry name" value="TIF_eIF4e-like"/>
</dbReference>
<dbReference type="OMA" id="CTTDGGY"/>
<comment type="similarity">
    <text evidence="1">Belongs to the eukaryotic initiation factor 4E family.</text>
</comment>
<name>D2VV88_NAEGR</name>
<dbReference type="EMBL" id="GG738901">
    <property type="protein sequence ID" value="EFC39192.1"/>
    <property type="molecule type" value="Genomic_DNA"/>
</dbReference>
<dbReference type="eggNOG" id="KOG1669">
    <property type="taxonomic scope" value="Eukaryota"/>
</dbReference>
<dbReference type="KEGG" id="ngr:NAEGRDRAFT_72930"/>
<dbReference type="STRING" id="5762.D2VV88"/>
<dbReference type="PANTHER" id="PTHR11960">
    <property type="entry name" value="EUKARYOTIC TRANSLATION INITIATION FACTOR 4E RELATED"/>
    <property type="match status" value="1"/>
</dbReference>
<dbReference type="Proteomes" id="UP000006671">
    <property type="component" value="Unassembled WGS sequence"/>
</dbReference>
<dbReference type="GeneID" id="8858477"/>
<dbReference type="GO" id="GO:0003743">
    <property type="term" value="F:translation initiation factor activity"/>
    <property type="evidence" value="ECO:0007669"/>
    <property type="project" value="UniProtKB-KW"/>
</dbReference>
<feature type="compositionally biased region" description="Low complexity" evidence="2">
    <location>
        <begin position="25"/>
        <end position="67"/>
    </location>
</feature>